<sequence length="1084" mass="125646">MNLTKLPPFIVEKRFGSNSIKQLICREICIQSHSYLGNILVLIDDRNNQIFVYKKGWNINDNNRYVLQSDKVPTIERLLNGELKIKWIKHPKLNNEFNPDKVLETWDNCFYFKEENSLSCQPGLRIPQIGAIYSVLAHWKITDDIGTVVMPTGTGKTETMMSLLVANKCEKLLVTVPTDSLREQLSKKFLSLGVLEEFGVISNEVQYPIVGVIYERFSDKSELLEFIEQCNVIITTMSIVTGSDPEIQKEISKKCSHYFIDEAHHVKANSWNGFLQFFVPRKVVQFTATPFRNDGQRLDGKIIFNYPLKKAQEEGYFKKINFNPIWEYSSDKADERIADEAVAILKRDIERDYNHILMARCKDKQRADEIFAYYQKYCELNPVKIYSGINTTERKNIIDKILNKEAKIIVCVDMLGEGFDLPELKVAAFHDIKKSLPITLQLAGRFTRTKHDEKLGEATFVANLADIDAKEELEELYAQDADWNLLLPQLSTSQIEQEIEFEDFLSGFNSFEGRKISLQNIRPALSTVIYRNKDKRWNPHNFKKGIHLSNDDKLIYDVNSKENVLIIVTAIKRNIEWGNFKDIQNIEWNLIVAYLDTDNNLLFIHGSDKSSLYSDLARAIIGDRAEIVDKLDVFKAFHNINRVKLQNVGLKEFLGKNIRFRMSVGTDVEEALSLAEKQRAQKAFVYGIGYENGNKISLGCSYKGRIWTRLNGDLKQFTSWCKKISSKIINPIIDPNLLLRETLIPKLISNIPKKQAVWIDWNEQLYMEQETKIKFVFDEVGYDFYNFDLNMNIDCPMGNIQFSLISQPKIEVEFEMLLYEEGGVPNYEFRIIQSPYKNMKVMYGSRESNIIDFFTKYEPTIWFADGAALNGNEYVELKQMILPYPKQLIQCWNWDGVDIRKESQGVLPKIVDSIQYYVIQELMKGDYDIIYDDDNSGEIADVITIKELEKKIKIELYHLKYAKKGVVSKRIDNLYEVCGQAQKSIHWKHKDGNEFFEHLMRRETKFENGNSCSRLEKGDIQKLVYFSQITKRKYPVEYEIYIVQPGLCPDIATDDQLTLLGVADNYIKEFAAINMKVIGNENSK</sequence>
<dbReference type="PANTHER" id="PTHR47396:SF1">
    <property type="entry name" value="ATP-DEPENDENT HELICASE IRC3-RELATED"/>
    <property type="match status" value="1"/>
</dbReference>
<evidence type="ECO:0000313" key="4">
    <source>
        <dbReference type="Proteomes" id="UP000036923"/>
    </source>
</evidence>
<evidence type="ECO:0000259" key="1">
    <source>
        <dbReference type="PROSITE" id="PS51192"/>
    </source>
</evidence>
<dbReference type="PATRIC" id="fig|398512.5.peg.5044"/>
<organism evidence="3 4">
    <name type="scientific">Pseudobacteroides cellulosolvens ATCC 35603 = DSM 2933</name>
    <dbReference type="NCBI Taxonomy" id="398512"/>
    <lineage>
        <taxon>Bacteria</taxon>
        <taxon>Bacillati</taxon>
        <taxon>Bacillota</taxon>
        <taxon>Clostridia</taxon>
        <taxon>Eubacteriales</taxon>
        <taxon>Oscillospiraceae</taxon>
        <taxon>Pseudobacteroides</taxon>
    </lineage>
</organism>
<proteinExistence type="predicted"/>
<dbReference type="SMART" id="SM00487">
    <property type="entry name" value="DEXDc"/>
    <property type="match status" value="1"/>
</dbReference>
<keyword evidence="4" id="KW-1185">Reference proteome</keyword>
<dbReference type="PROSITE" id="PS51192">
    <property type="entry name" value="HELICASE_ATP_BIND_1"/>
    <property type="match status" value="1"/>
</dbReference>
<dbReference type="eggNOG" id="COG1061">
    <property type="taxonomic scope" value="Bacteria"/>
</dbReference>
<gene>
    <name evidence="3" type="ORF">Bccel_4813</name>
</gene>
<dbReference type="GO" id="GO:0005524">
    <property type="term" value="F:ATP binding"/>
    <property type="evidence" value="ECO:0007669"/>
    <property type="project" value="InterPro"/>
</dbReference>
<dbReference type="RefSeq" id="WP_036935401.1">
    <property type="nucleotide sequence ID" value="NZ_JQKC01000001.1"/>
</dbReference>
<dbReference type="PROSITE" id="PS51194">
    <property type="entry name" value="HELICASE_CTER"/>
    <property type="match status" value="1"/>
</dbReference>
<dbReference type="InterPro" id="IPR006935">
    <property type="entry name" value="Helicase/UvrB_N"/>
</dbReference>
<dbReference type="InterPro" id="IPR001650">
    <property type="entry name" value="Helicase_C-like"/>
</dbReference>
<dbReference type="EMBL" id="LGTC01000001">
    <property type="protein sequence ID" value="KNY29539.1"/>
    <property type="molecule type" value="Genomic_DNA"/>
</dbReference>
<dbReference type="CDD" id="cd18785">
    <property type="entry name" value="SF2_C"/>
    <property type="match status" value="1"/>
</dbReference>
<accession>A0A0L6JUY7</accession>
<dbReference type="Pfam" id="PF04851">
    <property type="entry name" value="ResIII"/>
    <property type="match status" value="1"/>
</dbReference>
<reference evidence="4" key="1">
    <citation type="submission" date="2015-07" db="EMBL/GenBank/DDBJ databases">
        <title>Near-Complete Genome Sequence of the Cellulolytic Bacterium Bacteroides (Pseudobacteroides) cellulosolvens ATCC 35603.</title>
        <authorList>
            <person name="Dassa B."/>
            <person name="Utturkar S.M."/>
            <person name="Klingeman D.M."/>
            <person name="Hurt R.A."/>
            <person name="Keller M."/>
            <person name="Xu J."/>
            <person name="Reddy Y.H.K."/>
            <person name="Borovok I."/>
            <person name="Grinberg I.R."/>
            <person name="Lamed R."/>
            <person name="Zhivin O."/>
            <person name="Bayer E.A."/>
            <person name="Brown S.D."/>
        </authorList>
    </citation>
    <scope>NUCLEOTIDE SEQUENCE [LARGE SCALE GENOMIC DNA]</scope>
    <source>
        <strain evidence="4">DSM 2933</strain>
    </source>
</reference>
<name>A0A0L6JUY7_9FIRM</name>
<dbReference type="GO" id="GO:0016787">
    <property type="term" value="F:hydrolase activity"/>
    <property type="evidence" value="ECO:0007669"/>
    <property type="project" value="InterPro"/>
</dbReference>
<feature type="domain" description="Helicase ATP-binding" evidence="1">
    <location>
        <begin position="137"/>
        <end position="308"/>
    </location>
</feature>
<dbReference type="CDD" id="cd17926">
    <property type="entry name" value="DEXHc_RE"/>
    <property type="match status" value="1"/>
</dbReference>
<evidence type="ECO:0000313" key="3">
    <source>
        <dbReference type="EMBL" id="KNY29539.1"/>
    </source>
</evidence>
<dbReference type="STRING" id="398512.Bccel_4813"/>
<dbReference type="SMART" id="SM00490">
    <property type="entry name" value="HELICc"/>
    <property type="match status" value="1"/>
</dbReference>
<dbReference type="InterPro" id="IPR027417">
    <property type="entry name" value="P-loop_NTPase"/>
</dbReference>
<feature type="domain" description="Helicase C-terminal" evidence="2">
    <location>
        <begin position="336"/>
        <end position="494"/>
    </location>
</feature>
<dbReference type="InterPro" id="IPR014001">
    <property type="entry name" value="Helicase_ATP-bd"/>
</dbReference>
<dbReference type="PANTHER" id="PTHR47396">
    <property type="entry name" value="TYPE I RESTRICTION ENZYME ECOKI R PROTEIN"/>
    <property type="match status" value="1"/>
</dbReference>
<dbReference type="GO" id="GO:0005829">
    <property type="term" value="C:cytosol"/>
    <property type="evidence" value="ECO:0007669"/>
    <property type="project" value="TreeGrafter"/>
</dbReference>
<dbReference type="GO" id="GO:0003677">
    <property type="term" value="F:DNA binding"/>
    <property type="evidence" value="ECO:0007669"/>
    <property type="project" value="InterPro"/>
</dbReference>
<dbReference type="Gene3D" id="3.40.50.300">
    <property type="entry name" value="P-loop containing nucleotide triphosphate hydrolases"/>
    <property type="match status" value="2"/>
</dbReference>
<protein>
    <submittedName>
        <fullName evidence="3">Type III restriction protein res subunit</fullName>
    </submittedName>
</protein>
<dbReference type="Pfam" id="PF00271">
    <property type="entry name" value="Helicase_C"/>
    <property type="match status" value="1"/>
</dbReference>
<comment type="caution">
    <text evidence="3">The sequence shown here is derived from an EMBL/GenBank/DDBJ whole genome shotgun (WGS) entry which is preliminary data.</text>
</comment>
<dbReference type="AlphaFoldDB" id="A0A0L6JUY7"/>
<dbReference type="OrthoDB" id="9802848at2"/>
<dbReference type="SUPFAM" id="SSF52540">
    <property type="entry name" value="P-loop containing nucleoside triphosphate hydrolases"/>
    <property type="match status" value="1"/>
</dbReference>
<evidence type="ECO:0000259" key="2">
    <source>
        <dbReference type="PROSITE" id="PS51194"/>
    </source>
</evidence>
<dbReference type="Proteomes" id="UP000036923">
    <property type="component" value="Unassembled WGS sequence"/>
</dbReference>
<dbReference type="InterPro" id="IPR050742">
    <property type="entry name" value="Helicase_Restrict-Modif_Enz"/>
</dbReference>